<evidence type="ECO:0000256" key="1">
    <source>
        <dbReference type="ARBA" id="ARBA00022676"/>
    </source>
</evidence>
<dbReference type="AlphaFoldDB" id="A0A2A6RL12"/>
<dbReference type="GO" id="GO:0016758">
    <property type="term" value="F:hexosyltransferase activity"/>
    <property type="evidence" value="ECO:0007669"/>
    <property type="project" value="TreeGrafter"/>
</dbReference>
<name>A0A2A6RL12_9CHLR</name>
<evidence type="ECO:0000313" key="3">
    <source>
        <dbReference type="EMBL" id="PDW03595.1"/>
    </source>
</evidence>
<dbReference type="CDD" id="cd06533">
    <property type="entry name" value="Glyco_transf_WecG_TagA"/>
    <property type="match status" value="1"/>
</dbReference>
<dbReference type="InterPro" id="IPR004629">
    <property type="entry name" value="WecG_TagA_CpsF"/>
</dbReference>
<evidence type="ECO:0000256" key="2">
    <source>
        <dbReference type="ARBA" id="ARBA00022679"/>
    </source>
</evidence>
<comment type="caution">
    <text evidence="3">The sequence shown here is derived from an EMBL/GenBank/DDBJ whole genome shotgun (WGS) entry which is preliminary data.</text>
</comment>
<evidence type="ECO:0000313" key="4">
    <source>
        <dbReference type="Proteomes" id="UP000220527"/>
    </source>
</evidence>
<reference evidence="4" key="1">
    <citation type="submission" date="2017-08" db="EMBL/GenBank/DDBJ databases">
        <authorList>
            <person name="Grouzdev D.S."/>
            <person name="Gaisin V.A."/>
            <person name="Rysina M.S."/>
            <person name="Gorlenko V.M."/>
        </authorList>
    </citation>
    <scope>NUCLEOTIDE SEQUENCE [LARGE SCALE GENOMIC DNA]</scope>
    <source>
        <strain evidence="4">Kir15-3F</strain>
    </source>
</reference>
<proteinExistence type="predicted"/>
<sequence length="262" mass="29176">MNNPSPNSAAPPLPCPIGQLAVHPLQLEELLGWLKAALAQREQLTVFYANVHAVNLAQDDALFRAAYAQADLVFCDGQGLRLGSALLGRPLPARFTPPDWIDQLMLLCANQGYRVFLLGGQPGVAAAAVARLHQRYPTLTLASHHGYILDDPHEATMALAALGSFTPDLLLVGMGMPQQERWIAAQREQLVAPVVMSVGALFDYLADTVPRGPRWLTDHGFEWLCRLWYEPQRLWRRYLLGNPRFFALVLQQLVRERLKKVG</sequence>
<organism evidence="3 4">
    <name type="scientific">Candidatus Viridilinea mediisalina</name>
    <dbReference type="NCBI Taxonomy" id="2024553"/>
    <lineage>
        <taxon>Bacteria</taxon>
        <taxon>Bacillati</taxon>
        <taxon>Chloroflexota</taxon>
        <taxon>Chloroflexia</taxon>
        <taxon>Chloroflexales</taxon>
        <taxon>Chloroflexineae</taxon>
        <taxon>Oscillochloridaceae</taxon>
        <taxon>Candidatus Viridilinea</taxon>
    </lineage>
</organism>
<keyword evidence="1" id="KW-0328">Glycosyltransferase</keyword>
<dbReference type="PANTHER" id="PTHR34136">
    <property type="match status" value="1"/>
</dbReference>
<dbReference type="NCBIfam" id="TIGR00696">
    <property type="entry name" value="wecG_tagA_cpsF"/>
    <property type="match status" value="1"/>
</dbReference>
<dbReference type="PANTHER" id="PTHR34136:SF1">
    <property type="entry name" value="UDP-N-ACETYL-D-MANNOSAMINURONIC ACID TRANSFERASE"/>
    <property type="match status" value="1"/>
</dbReference>
<keyword evidence="4" id="KW-1185">Reference proteome</keyword>
<accession>A0A2A6RL12</accession>
<keyword evidence="2" id="KW-0808">Transferase</keyword>
<evidence type="ECO:0008006" key="5">
    <source>
        <dbReference type="Google" id="ProtNLM"/>
    </source>
</evidence>
<dbReference type="OrthoDB" id="9771846at2"/>
<dbReference type="Proteomes" id="UP000220527">
    <property type="component" value="Unassembled WGS sequence"/>
</dbReference>
<gene>
    <name evidence="3" type="ORF">CJ255_07965</name>
</gene>
<protein>
    <recommendedName>
        <fullName evidence="5">Glycosyltransferase</fullName>
    </recommendedName>
</protein>
<dbReference type="Pfam" id="PF03808">
    <property type="entry name" value="Glyco_tran_WecG"/>
    <property type="match status" value="1"/>
</dbReference>
<dbReference type="EMBL" id="NQWI01000026">
    <property type="protein sequence ID" value="PDW03595.1"/>
    <property type="molecule type" value="Genomic_DNA"/>
</dbReference>